<protein>
    <submittedName>
        <fullName evidence="1">Uncharacterized protein</fullName>
    </submittedName>
</protein>
<accession>A0A0S3R0L5</accession>
<name>A0A0S3R0L5_PHAAN</name>
<organism evidence="1 2">
    <name type="scientific">Vigna angularis var. angularis</name>
    <dbReference type="NCBI Taxonomy" id="157739"/>
    <lineage>
        <taxon>Eukaryota</taxon>
        <taxon>Viridiplantae</taxon>
        <taxon>Streptophyta</taxon>
        <taxon>Embryophyta</taxon>
        <taxon>Tracheophyta</taxon>
        <taxon>Spermatophyta</taxon>
        <taxon>Magnoliopsida</taxon>
        <taxon>eudicotyledons</taxon>
        <taxon>Gunneridae</taxon>
        <taxon>Pentapetalae</taxon>
        <taxon>rosids</taxon>
        <taxon>fabids</taxon>
        <taxon>Fabales</taxon>
        <taxon>Fabaceae</taxon>
        <taxon>Papilionoideae</taxon>
        <taxon>50 kb inversion clade</taxon>
        <taxon>NPAAA clade</taxon>
        <taxon>indigoferoid/millettioid clade</taxon>
        <taxon>Phaseoleae</taxon>
        <taxon>Vigna</taxon>
    </lineage>
</organism>
<dbReference type="Proteomes" id="UP000291084">
    <property type="component" value="Chromosome 1"/>
</dbReference>
<gene>
    <name evidence="1" type="primary">Vigan.01G173300</name>
    <name evidence="1" type="ORF">VIGAN_01173300</name>
</gene>
<feature type="non-terminal residue" evidence="1">
    <location>
        <position position="1"/>
    </location>
</feature>
<keyword evidence="2" id="KW-1185">Reference proteome</keyword>
<dbReference type="EMBL" id="AP015034">
    <property type="protein sequence ID" value="BAT74130.1"/>
    <property type="molecule type" value="Genomic_DNA"/>
</dbReference>
<evidence type="ECO:0000313" key="1">
    <source>
        <dbReference type="EMBL" id="BAT74130.1"/>
    </source>
</evidence>
<dbReference type="AlphaFoldDB" id="A0A0S3R0L5"/>
<reference evidence="1 2" key="1">
    <citation type="journal article" date="2015" name="Sci. Rep.">
        <title>The power of single molecule real-time sequencing technology in the de novo assembly of a eukaryotic genome.</title>
        <authorList>
            <person name="Sakai H."/>
            <person name="Naito K."/>
            <person name="Ogiso-Tanaka E."/>
            <person name="Takahashi Y."/>
            <person name="Iseki K."/>
            <person name="Muto C."/>
            <person name="Satou K."/>
            <person name="Teruya K."/>
            <person name="Shiroma A."/>
            <person name="Shimoji M."/>
            <person name="Hirano T."/>
            <person name="Itoh T."/>
            <person name="Kaga A."/>
            <person name="Tomooka N."/>
        </authorList>
    </citation>
    <scope>NUCLEOTIDE SEQUENCE [LARGE SCALE GENOMIC DNA]</scope>
    <source>
        <strain evidence="2">cv. Shumari</strain>
    </source>
</reference>
<evidence type="ECO:0000313" key="2">
    <source>
        <dbReference type="Proteomes" id="UP000291084"/>
    </source>
</evidence>
<proteinExistence type="predicted"/>
<sequence length="139" mass="15678">RLHIRRGDPFLLLFNASWNHKILKVLSTNTHIIHVNPKEVGNSHITRPTHFGDIHISTWFPRKLSISIQKGTTRFLVFSRHLMEGGGAAPERPTQEAHSWLEGVHVNLSWNRAAATVQGTQHFDAGSLGEDGSRMCTER</sequence>